<dbReference type="Proteomes" id="UP000238949">
    <property type="component" value="Unassembled WGS sequence"/>
</dbReference>
<dbReference type="CDD" id="cd07438">
    <property type="entry name" value="PHP_HisPPase_AMP"/>
    <property type="match status" value="1"/>
</dbReference>
<evidence type="ECO:0000259" key="1">
    <source>
        <dbReference type="SMART" id="SM00481"/>
    </source>
</evidence>
<dbReference type="InterPro" id="IPR004013">
    <property type="entry name" value="PHP_dom"/>
</dbReference>
<dbReference type="SMART" id="SM00481">
    <property type="entry name" value="POLIIIAc"/>
    <property type="match status" value="1"/>
</dbReference>
<dbReference type="GO" id="GO:0004534">
    <property type="term" value="F:5'-3' RNA exonuclease activity"/>
    <property type="evidence" value="ECO:0007669"/>
    <property type="project" value="TreeGrafter"/>
</dbReference>
<dbReference type="AlphaFoldDB" id="A0A2S9VBJ9"/>
<keyword evidence="3" id="KW-1185">Reference proteome</keyword>
<evidence type="ECO:0000313" key="2">
    <source>
        <dbReference type="EMBL" id="PRO73685.1"/>
    </source>
</evidence>
<organism evidence="2 3">
    <name type="scientific">Alteromonas alba</name>
    <dbReference type="NCBI Taxonomy" id="2079529"/>
    <lineage>
        <taxon>Bacteria</taxon>
        <taxon>Pseudomonadati</taxon>
        <taxon>Pseudomonadota</taxon>
        <taxon>Gammaproteobacteria</taxon>
        <taxon>Alteromonadales</taxon>
        <taxon>Alteromonadaceae</taxon>
        <taxon>Alteromonas/Salinimonas group</taxon>
        <taxon>Alteromonas</taxon>
    </lineage>
</organism>
<dbReference type="GO" id="GO:0035312">
    <property type="term" value="F:5'-3' DNA exonuclease activity"/>
    <property type="evidence" value="ECO:0007669"/>
    <property type="project" value="TreeGrafter"/>
</dbReference>
<dbReference type="EMBL" id="PVNP01000089">
    <property type="protein sequence ID" value="PRO73685.1"/>
    <property type="molecule type" value="Genomic_DNA"/>
</dbReference>
<protein>
    <submittedName>
        <fullName evidence="2">Phosphatase</fullName>
    </submittedName>
</protein>
<dbReference type="Gene3D" id="1.10.150.650">
    <property type="match status" value="1"/>
</dbReference>
<dbReference type="OrthoDB" id="9804333at2"/>
<sequence>MKIDLHSHTTFSDGRLTPAELIQRAQTMQVDVLAITDHDSTYGLADAHAAAQAHYPALRIIDGVEISTRWHSFEIHIVGLNIDTGHPALQAFLADQQQKREERAAKIADKLAKCGFEGTLERARRYAGVGQITRAHFARVLVDSFQVATLEKAFKLYLGKGKRAAVKAEWPDIAAAVKVIQQAGGRAVLAHPIHYDMTTKWLRRLIAEFAEAGGDAAEVVFPGMSAEKQALLQSIVAEYQLLASAGSDFHFPGRWTELGRCQLKTDTLTPVWHDWNLAVSQSSLKDPV</sequence>
<dbReference type="InterPro" id="IPR003141">
    <property type="entry name" value="Pol/His_phosphatase_N"/>
</dbReference>
<dbReference type="InterPro" id="IPR016195">
    <property type="entry name" value="Pol/histidinol_Pase-like"/>
</dbReference>
<dbReference type="Pfam" id="PF02811">
    <property type="entry name" value="PHP"/>
    <property type="match status" value="1"/>
</dbReference>
<reference evidence="3" key="1">
    <citation type="journal article" date="2020" name="Int. J. Syst. Evol. Microbiol.">
        <title>Alteromonas alba sp. nov., a marine bacterium isolated from the seawater of the West Pacific Ocean.</title>
        <authorList>
            <person name="Sun C."/>
            <person name="Wu Y.-H."/>
            <person name="Xamxidin M."/>
            <person name="Cheng H."/>
            <person name="Xu X.-W."/>
        </authorList>
    </citation>
    <scope>NUCLEOTIDE SEQUENCE [LARGE SCALE GENOMIC DNA]</scope>
    <source>
        <strain evidence="3">190</strain>
    </source>
</reference>
<evidence type="ECO:0000313" key="3">
    <source>
        <dbReference type="Proteomes" id="UP000238949"/>
    </source>
</evidence>
<comment type="caution">
    <text evidence="2">The sequence shown here is derived from an EMBL/GenBank/DDBJ whole genome shotgun (WGS) entry which is preliminary data.</text>
</comment>
<dbReference type="InterPro" id="IPR052018">
    <property type="entry name" value="PHP_domain"/>
</dbReference>
<dbReference type="SUPFAM" id="SSF89550">
    <property type="entry name" value="PHP domain-like"/>
    <property type="match status" value="1"/>
</dbReference>
<dbReference type="PANTHER" id="PTHR42924">
    <property type="entry name" value="EXONUCLEASE"/>
    <property type="match status" value="1"/>
</dbReference>
<accession>A0A2S9VBJ9</accession>
<dbReference type="RefSeq" id="WP_105934430.1">
    <property type="nucleotide sequence ID" value="NZ_PVNP01000089.1"/>
</dbReference>
<dbReference type="PANTHER" id="PTHR42924:SF3">
    <property type="entry name" value="POLYMERASE_HISTIDINOL PHOSPHATASE N-TERMINAL DOMAIN-CONTAINING PROTEIN"/>
    <property type="match status" value="1"/>
</dbReference>
<gene>
    <name evidence="2" type="ORF">C6Y40_09765</name>
</gene>
<name>A0A2S9VBJ9_9ALTE</name>
<proteinExistence type="predicted"/>
<dbReference type="Gene3D" id="3.20.20.140">
    <property type="entry name" value="Metal-dependent hydrolases"/>
    <property type="match status" value="1"/>
</dbReference>
<feature type="domain" description="Polymerase/histidinol phosphatase N-terminal" evidence="1">
    <location>
        <begin position="3"/>
        <end position="70"/>
    </location>
</feature>